<accession>A0A834WD21</accession>
<dbReference type="CDD" id="cd00121">
    <property type="entry name" value="MATH"/>
    <property type="match status" value="1"/>
</dbReference>
<feature type="region of interest" description="Disordered" evidence="3">
    <location>
        <begin position="156"/>
        <end position="203"/>
    </location>
</feature>
<dbReference type="EMBL" id="JAAIUW010000008">
    <property type="protein sequence ID" value="KAF7818900.1"/>
    <property type="molecule type" value="Genomic_DNA"/>
</dbReference>
<dbReference type="Pfam" id="PF22486">
    <property type="entry name" value="MATH_2"/>
    <property type="match status" value="1"/>
</dbReference>
<name>A0A834WD21_9FABA</name>
<evidence type="ECO:0000259" key="4">
    <source>
        <dbReference type="PROSITE" id="PS50144"/>
    </source>
</evidence>
<dbReference type="AlphaFoldDB" id="A0A834WD21"/>
<keyword evidence="6" id="KW-1185">Reference proteome</keyword>
<dbReference type="SMART" id="SM00061">
    <property type="entry name" value="MATH"/>
    <property type="match status" value="1"/>
</dbReference>
<dbReference type="PROSITE" id="PS50144">
    <property type="entry name" value="MATH"/>
    <property type="match status" value="1"/>
</dbReference>
<proteinExistence type="predicted"/>
<dbReference type="InterPro" id="IPR002083">
    <property type="entry name" value="MATH/TRAF_dom"/>
</dbReference>
<dbReference type="InterPro" id="IPR008974">
    <property type="entry name" value="TRAF-like"/>
</dbReference>
<reference evidence="5" key="1">
    <citation type="submission" date="2020-09" db="EMBL/GenBank/DDBJ databases">
        <title>Genome-Enabled Discovery of Anthraquinone Biosynthesis in Senna tora.</title>
        <authorList>
            <person name="Kang S.-H."/>
            <person name="Pandey R.P."/>
            <person name="Lee C.-M."/>
            <person name="Sim J.-S."/>
            <person name="Jeong J.-T."/>
            <person name="Choi B.-S."/>
            <person name="Jung M."/>
            <person name="Ginzburg D."/>
            <person name="Zhao K."/>
            <person name="Won S.Y."/>
            <person name="Oh T.-J."/>
            <person name="Yu Y."/>
            <person name="Kim N.-H."/>
            <person name="Lee O.R."/>
            <person name="Lee T.-H."/>
            <person name="Bashyal P."/>
            <person name="Kim T.-S."/>
            <person name="Lee W.-H."/>
            <person name="Kawkins C."/>
            <person name="Kim C.-K."/>
            <person name="Kim J.S."/>
            <person name="Ahn B.O."/>
            <person name="Rhee S.Y."/>
            <person name="Sohng J.K."/>
        </authorList>
    </citation>
    <scope>NUCLEOTIDE SEQUENCE</scope>
    <source>
        <tissue evidence="5">Leaf</tissue>
    </source>
</reference>
<dbReference type="FunFam" id="2.60.210.10:FF:000005">
    <property type="entry name" value="Ubiquitin carboxyl-terminal hydrolase 13"/>
    <property type="match status" value="1"/>
</dbReference>
<feature type="compositionally biased region" description="Polar residues" evidence="3">
    <location>
        <begin position="184"/>
        <end position="203"/>
    </location>
</feature>
<dbReference type="OrthoDB" id="2116871at2759"/>
<evidence type="ECO:0000256" key="1">
    <source>
        <dbReference type="ARBA" id="ARBA00023054"/>
    </source>
</evidence>
<dbReference type="PANTHER" id="PTHR46236">
    <property type="entry name" value="TRAF-LIKE SUPERFAMILY PROTEIN"/>
    <property type="match status" value="1"/>
</dbReference>
<keyword evidence="1 2" id="KW-0175">Coiled coil</keyword>
<evidence type="ECO:0000313" key="6">
    <source>
        <dbReference type="Proteomes" id="UP000634136"/>
    </source>
</evidence>
<feature type="coiled-coil region" evidence="2">
    <location>
        <begin position="313"/>
        <end position="358"/>
    </location>
</feature>
<evidence type="ECO:0000313" key="5">
    <source>
        <dbReference type="EMBL" id="KAF7818900.1"/>
    </source>
</evidence>
<evidence type="ECO:0000256" key="2">
    <source>
        <dbReference type="SAM" id="Coils"/>
    </source>
</evidence>
<organism evidence="5 6">
    <name type="scientific">Senna tora</name>
    <dbReference type="NCBI Taxonomy" id="362788"/>
    <lineage>
        <taxon>Eukaryota</taxon>
        <taxon>Viridiplantae</taxon>
        <taxon>Streptophyta</taxon>
        <taxon>Embryophyta</taxon>
        <taxon>Tracheophyta</taxon>
        <taxon>Spermatophyta</taxon>
        <taxon>Magnoliopsida</taxon>
        <taxon>eudicotyledons</taxon>
        <taxon>Gunneridae</taxon>
        <taxon>Pentapetalae</taxon>
        <taxon>rosids</taxon>
        <taxon>fabids</taxon>
        <taxon>Fabales</taxon>
        <taxon>Fabaceae</taxon>
        <taxon>Caesalpinioideae</taxon>
        <taxon>Cassia clade</taxon>
        <taxon>Senna</taxon>
    </lineage>
</organism>
<dbReference type="Proteomes" id="UP000634136">
    <property type="component" value="Unassembled WGS sequence"/>
</dbReference>
<dbReference type="Gene3D" id="2.60.210.10">
    <property type="entry name" value="Apoptosis, Tumor Necrosis Factor Receptor Associated Protein 2, Chain A"/>
    <property type="match status" value="1"/>
</dbReference>
<protein>
    <submittedName>
        <fullName evidence="5">MATH domain and coiled-coil domain-containing protein</fullName>
    </submittedName>
</protein>
<sequence length="369" mass="41944">MDNGRTSDLTNKKFSWKIEKFSTLSPKKLYSPIFTVGGYPWRILVFPNGNNMDYLSIYLDAADAARLPRGWSRNATFTLAIINQVDSKMTVKKVARHQFNARENDWGFTAFMPLSELRNLGSGYVVNDTCIIDAEVSIDKFGNPDQVDQANGITASQISGGQAGKMELEPPQQEDRGKDVNTVPPLSQQVKTDSLPSEVSSTPGGELVDFRGLWKIEKVFVQLLEEVCSKHPSLIECQRKRSHQFIEWAFTALGRVLHFLKTKRVKDMNEEACMDLKVLWEELETFKFDLTWLEPHVQSALGMKNYLERALRLKKLKENVDASETEMKKLKEKLAAAKVDLETARRDLMQALEGFEERDIDAELGYGRP</sequence>
<comment type="caution">
    <text evidence="5">The sequence shown here is derived from an EMBL/GenBank/DDBJ whole genome shotgun (WGS) entry which is preliminary data.</text>
</comment>
<dbReference type="SUPFAM" id="SSF49599">
    <property type="entry name" value="TRAF domain-like"/>
    <property type="match status" value="1"/>
</dbReference>
<evidence type="ECO:0000256" key="3">
    <source>
        <dbReference type="SAM" id="MobiDB-lite"/>
    </source>
</evidence>
<gene>
    <name evidence="5" type="ORF">G2W53_024355</name>
</gene>
<dbReference type="InterPro" id="IPR050804">
    <property type="entry name" value="MCC"/>
</dbReference>
<dbReference type="PANTHER" id="PTHR46236:SF35">
    <property type="entry name" value="MATH DOMAIN-CONTAINING PROTEIN"/>
    <property type="match status" value="1"/>
</dbReference>
<feature type="domain" description="MATH" evidence="4">
    <location>
        <begin position="11"/>
        <end position="136"/>
    </location>
</feature>